<dbReference type="AlphaFoldDB" id="A0A5N5TIM7"/>
<organism evidence="1 2">
    <name type="scientific">Armadillidium nasatum</name>
    <dbReference type="NCBI Taxonomy" id="96803"/>
    <lineage>
        <taxon>Eukaryota</taxon>
        <taxon>Metazoa</taxon>
        <taxon>Ecdysozoa</taxon>
        <taxon>Arthropoda</taxon>
        <taxon>Crustacea</taxon>
        <taxon>Multicrustacea</taxon>
        <taxon>Malacostraca</taxon>
        <taxon>Eumalacostraca</taxon>
        <taxon>Peracarida</taxon>
        <taxon>Isopoda</taxon>
        <taxon>Oniscidea</taxon>
        <taxon>Crinocheta</taxon>
        <taxon>Armadillidiidae</taxon>
        <taxon>Armadillidium</taxon>
    </lineage>
</organism>
<name>A0A5N5TIM7_9CRUS</name>
<proteinExistence type="predicted"/>
<dbReference type="EMBL" id="SEYY01001000">
    <property type="protein sequence ID" value="KAB7506088.1"/>
    <property type="molecule type" value="Genomic_DNA"/>
</dbReference>
<dbReference type="Proteomes" id="UP000326759">
    <property type="component" value="Unassembled WGS sequence"/>
</dbReference>
<evidence type="ECO:0000313" key="2">
    <source>
        <dbReference type="Proteomes" id="UP000326759"/>
    </source>
</evidence>
<accession>A0A5N5TIM7</accession>
<keyword evidence="2" id="KW-1185">Reference proteome</keyword>
<comment type="caution">
    <text evidence="1">The sequence shown here is derived from an EMBL/GenBank/DDBJ whole genome shotgun (WGS) entry which is preliminary data.</text>
</comment>
<sequence length="54" mass="6353">MTTKFLISKLQQRNTKENMNATSRIGSDIFSLLQMSLSKTKRWLPLIRIWLLLS</sequence>
<reference evidence="1 2" key="1">
    <citation type="journal article" date="2019" name="PLoS Biol.">
        <title>Sex chromosomes control vertical transmission of feminizing Wolbachia symbionts in an isopod.</title>
        <authorList>
            <person name="Becking T."/>
            <person name="Chebbi M.A."/>
            <person name="Giraud I."/>
            <person name="Moumen B."/>
            <person name="Laverre T."/>
            <person name="Caubet Y."/>
            <person name="Peccoud J."/>
            <person name="Gilbert C."/>
            <person name="Cordaux R."/>
        </authorList>
    </citation>
    <scope>NUCLEOTIDE SEQUENCE [LARGE SCALE GENOMIC DNA]</scope>
    <source>
        <strain evidence="1">ANa2</strain>
        <tissue evidence="1">Whole body excluding digestive tract and cuticle</tissue>
    </source>
</reference>
<gene>
    <name evidence="1" type="ORF">Anas_03392</name>
</gene>
<protein>
    <submittedName>
        <fullName evidence="1">Uncharacterized protein</fullName>
    </submittedName>
</protein>
<evidence type="ECO:0000313" key="1">
    <source>
        <dbReference type="EMBL" id="KAB7506088.1"/>
    </source>
</evidence>